<accession>E9I402</accession>
<dbReference type="InParanoid" id="E9I402"/>
<keyword evidence="4" id="KW-1185">Reference proteome</keyword>
<dbReference type="AlphaFoldDB" id="E9I402"/>
<name>E9I402_DAPPU</name>
<evidence type="ECO:0000259" key="2">
    <source>
        <dbReference type="Pfam" id="PF15963"/>
    </source>
</evidence>
<protein>
    <recommendedName>
        <fullName evidence="2">Transcription factor TFIIIB component B'' Myb domain-containing protein</fullName>
    </recommendedName>
</protein>
<dbReference type="Proteomes" id="UP000000305">
    <property type="component" value="Unassembled WGS sequence"/>
</dbReference>
<dbReference type="Gene3D" id="1.10.10.60">
    <property type="entry name" value="Homeodomain-like"/>
    <property type="match status" value="1"/>
</dbReference>
<dbReference type="SUPFAM" id="SSF46689">
    <property type="entry name" value="Homeodomain-like"/>
    <property type="match status" value="1"/>
</dbReference>
<proteinExistence type="predicted"/>
<evidence type="ECO:0000313" key="3">
    <source>
        <dbReference type="EMBL" id="EFX61278.1"/>
    </source>
</evidence>
<feature type="domain" description="Transcription factor TFIIIB component B'' Myb" evidence="2">
    <location>
        <begin position="5"/>
        <end position="67"/>
    </location>
</feature>
<dbReference type="HOGENOM" id="CLU_2608455_0_0_1"/>
<dbReference type="KEGG" id="dpx:DAPPUDRAFT_274239"/>
<comment type="subcellular location">
    <subcellularLocation>
        <location evidence="1">Nucleus</location>
    </subcellularLocation>
</comment>
<dbReference type="Pfam" id="PF15963">
    <property type="entry name" value="Myb_DNA-bind_7"/>
    <property type="match status" value="1"/>
</dbReference>
<dbReference type="InterPro" id="IPR039467">
    <property type="entry name" value="TFIIIB_B''_Myb"/>
</dbReference>
<reference evidence="3 4" key="1">
    <citation type="journal article" date="2011" name="Science">
        <title>The ecoresponsive genome of Daphnia pulex.</title>
        <authorList>
            <person name="Colbourne J.K."/>
            <person name="Pfrender M.E."/>
            <person name="Gilbert D."/>
            <person name="Thomas W.K."/>
            <person name="Tucker A."/>
            <person name="Oakley T.H."/>
            <person name="Tokishita S."/>
            <person name="Aerts A."/>
            <person name="Arnold G.J."/>
            <person name="Basu M.K."/>
            <person name="Bauer D.J."/>
            <person name="Caceres C.E."/>
            <person name="Carmel L."/>
            <person name="Casola C."/>
            <person name="Choi J.H."/>
            <person name="Detter J.C."/>
            <person name="Dong Q."/>
            <person name="Dusheyko S."/>
            <person name="Eads B.D."/>
            <person name="Frohlich T."/>
            <person name="Geiler-Samerotte K.A."/>
            <person name="Gerlach D."/>
            <person name="Hatcher P."/>
            <person name="Jogdeo S."/>
            <person name="Krijgsveld J."/>
            <person name="Kriventseva E.V."/>
            <person name="Kultz D."/>
            <person name="Laforsch C."/>
            <person name="Lindquist E."/>
            <person name="Lopez J."/>
            <person name="Manak J.R."/>
            <person name="Muller J."/>
            <person name="Pangilinan J."/>
            <person name="Patwardhan R.P."/>
            <person name="Pitluck S."/>
            <person name="Pritham E.J."/>
            <person name="Rechtsteiner A."/>
            <person name="Rho M."/>
            <person name="Rogozin I.B."/>
            <person name="Sakarya O."/>
            <person name="Salamov A."/>
            <person name="Schaack S."/>
            <person name="Shapiro H."/>
            <person name="Shiga Y."/>
            <person name="Skalitzky C."/>
            <person name="Smith Z."/>
            <person name="Souvorov A."/>
            <person name="Sung W."/>
            <person name="Tang Z."/>
            <person name="Tsuchiya D."/>
            <person name="Tu H."/>
            <person name="Vos H."/>
            <person name="Wang M."/>
            <person name="Wolf Y.I."/>
            <person name="Yamagata H."/>
            <person name="Yamada T."/>
            <person name="Ye Y."/>
            <person name="Shaw J.R."/>
            <person name="Andrews J."/>
            <person name="Crease T.J."/>
            <person name="Tang H."/>
            <person name="Lucas S.M."/>
            <person name="Robertson H.M."/>
            <person name="Bork P."/>
            <person name="Koonin E.V."/>
            <person name="Zdobnov E.M."/>
            <person name="Grigoriev I.V."/>
            <person name="Lynch M."/>
            <person name="Boore J.L."/>
        </authorList>
    </citation>
    <scope>NUCLEOTIDE SEQUENCE [LARGE SCALE GENOMIC DNA]</scope>
</reference>
<organism evidence="3 4">
    <name type="scientific">Daphnia pulex</name>
    <name type="common">Water flea</name>
    <dbReference type="NCBI Taxonomy" id="6669"/>
    <lineage>
        <taxon>Eukaryota</taxon>
        <taxon>Metazoa</taxon>
        <taxon>Ecdysozoa</taxon>
        <taxon>Arthropoda</taxon>
        <taxon>Crustacea</taxon>
        <taxon>Branchiopoda</taxon>
        <taxon>Diplostraca</taxon>
        <taxon>Cladocera</taxon>
        <taxon>Anomopoda</taxon>
        <taxon>Daphniidae</taxon>
        <taxon>Daphnia</taxon>
    </lineage>
</organism>
<dbReference type="EMBL" id="GL734834">
    <property type="protein sequence ID" value="EFX61278.1"/>
    <property type="molecule type" value="Genomic_DNA"/>
</dbReference>
<evidence type="ECO:0000313" key="4">
    <source>
        <dbReference type="Proteomes" id="UP000000305"/>
    </source>
</evidence>
<dbReference type="GO" id="GO:0005634">
    <property type="term" value="C:nucleus"/>
    <property type="evidence" value="ECO:0007669"/>
    <property type="project" value="UniProtKB-SubCell"/>
</dbReference>
<dbReference type="InterPro" id="IPR009057">
    <property type="entry name" value="Homeodomain-like_sf"/>
</dbReference>
<evidence type="ECO:0000256" key="1">
    <source>
        <dbReference type="ARBA" id="ARBA00004123"/>
    </source>
</evidence>
<gene>
    <name evidence="3" type="ORF">DAPPUDRAFT_274239</name>
</gene>
<sequence>MLNCAWSIEDSAKFYEENKLIDLYGADFGLIHAYFPERSRKQIRRKYQEMEQRHGKRLQRIELKRDEERRKNYFDQEIL</sequence>
<dbReference type="OrthoDB" id="272624at2759"/>
<dbReference type="STRING" id="6669.E9I402"/>